<dbReference type="AlphaFoldDB" id="B7QA24"/>
<evidence type="ECO:0000313" key="2">
    <source>
        <dbReference type="EMBL" id="EEC15696.1"/>
    </source>
</evidence>
<evidence type="ECO:0000313" key="3">
    <source>
        <dbReference type="EnsemblMetazoa" id="ISCW012792-PA"/>
    </source>
</evidence>
<protein>
    <submittedName>
        <fullName evidence="2 3">Uncharacterized protein</fullName>
    </submittedName>
</protein>
<sequence>MARQLVGGSHLGDEPLVELQVLGGDSATPDVGLLVKRKGALQRVLRENVGPDVDDRRHLGGDGFTLPWQGGSP</sequence>
<reference evidence="2 4" key="1">
    <citation type="submission" date="2008-03" db="EMBL/GenBank/DDBJ databases">
        <title>Annotation of Ixodes scapularis.</title>
        <authorList>
            <consortium name="Ixodes scapularis Genome Project Consortium"/>
            <person name="Caler E."/>
            <person name="Hannick L.I."/>
            <person name="Bidwell S."/>
            <person name="Joardar V."/>
            <person name="Thiagarajan M."/>
            <person name="Amedeo P."/>
            <person name="Galinsky K.J."/>
            <person name="Schobel S."/>
            <person name="Inman J."/>
            <person name="Hostetler J."/>
            <person name="Miller J."/>
            <person name="Hammond M."/>
            <person name="Megy K."/>
            <person name="Lawson D."/>
            <person name="Kodira C."/>
            <person name="Sutton G."/>
            <person name="Meyer J."/>
            <person name="Hill C.A."/>
            <person name="Birren B."/>
            <person name="Nene V."/>
            <person name="Collins F."/>
            <person name="Alarcon-Chaidez F."/>
            <person name="Wikel S."/>
            <person name="Strausberg R."/>
        </authorList>
    </citation>
    <scope>NUCLEOTIDE SEQUENCE [LARGE SCALE GENOMIC DNA]</scope>
    <source>
        <strain evidence="4">Wikel</strain>
        <strain evidence="2">Wikel colony</strain>
    </source>
</reference>
<gene>
    <name evidence="2" type="ORF">IscW_ISCW012792</name>
</gene>
<dbReference type="EMBL" id="ABJB010371842">
    <property type="status" value="NOT_ANNOTATED_CDS"/>
    <property type="molecule type" value="Genomic_DNA"/>
</dbReference>
<dbReference type="Proteomes" id="UP000001555">
    <property type="component" value="Unassembled WGS sequence"/>
</dbReference>
<feature type="region of interest" description="Disordered" evidence="1">
    <location>
        <begin position="51"/>
        <end position="73"/>
    </location>
</feature>
<evidence type="ECO:0000256" key="1">
    <source>
        <dbReference type="SAM" id="MobiDB-lite"/>
    </source>
</evidence>
<dbReference type="VEuPathDB" id="VectorBase:ISCI012792"/>
<dbReference type="EnsemblMetazoa" id="ISCW012792-RA">
    <property type="protein sequence ID" value="ISCW012792-PA"/>
    <property type="gene ID" value="ISCW012792"/>
</dbReference>
<keyword evidence="4" id="KW-1185">Reference proteome</keyword>
<dbReference type="HOGENOM" id="CLU_2707541_0_0_1"/>
<name>B7QA24_IXOSC</name>
<evidence type="ECO:0000313" key="4">
    <source>
        <dbReference type="Proteomes" id="UP000001555"/>
    </source>
</evidence>
<organism>
    <name type="scientific">Ixodes scapularis</name>
    <name type="common">Black-legged tick</name>
    <name type="synonym">Deer tick</name>
    <dbReference type="NCBI Taxonomy" id="6945"/>
    <lineage>
        <taxon>Eukaryota</taxon>
        <taxon>Metazoa</taxon>
        <taxon>Ecdysozoa</taxon>
        <taxon>Arthropoda</taxon>
        <taxon>Chelicerata</taxon>
        <taxon>Arachnida</taxon>
        <taxon>Acari</taxon>
        <taxon>Parasitiformes</taxon>
        <taxon>Ixodida</taxon>
        <taxon>Ixodoidea</taxon>
        <taxon>Ixodidae</taxon>
        <taxon>Ixodinae</taxon>
        <taxon>Ixodes</taxon>
    </lineage>
</organism>
<reference evidence="3" key="2">
    <citation type="submission" date="2020-05" db="UniProtKB">
        <authorList>
            <consortium name="EnsemblMetazoa"/>
        </authorList>
    </citation>
    <scope>IDENTIFICATION</scope>
    <source>
        <strain evidence="3">wikel</strain>
    </source>
</reference>
<dbReference type="EMBL" id="DS892292">
    <property type="protein sequence ID" value="EEC15696.1"/>
    <property type="molecule type" value="Genomic_DNA"/>
</dbReference>
<accession>B7QA24</accession>
<dbReference type="VEuPathDB" id="VectorBase:ISCW012792"/>
<proteinExistence type="predicted"/>
<dbReference type="InParanoid" id="B7QA24"/>
<dbReference type="PaxDb" id="6945-B7QA24"/>